<dbReference type="PANTHER" id="PTHR30531">
    <property type="entry name" value="FLAGELLAR BIOSYNTHETIC PROTEIN FLHB"/>
    <property type="match status" value="1"/>
</dbReference>
<evidence type="ECO:0000313" key="1">
    <source>
        <dbReference type="EMBL" id="OEH85796.1"/>
    </source>
</evidence>
<dbReference type="PANTHER" id="PTHR30531:SF12">
    <property type="entry name" value="FLAGELLAR BIOSYNTHETIC PROTEIN FLHB"/>
    <property type="match status" value="1"/>
</dbReference>
<keyword evidence="2" id="KW-1185">Reference proteome</keyword>
<dbReference type="Proteomes" id="UP000095255">
    <property type="component" value="Unassembled WGS sequence"/>
</dbReference>
<dbReference type="OrthoDB" id="5244399at2"/>
<dbReference type="GO" id="GO:0009306">
    <property type="term" value="P:protein secretion"/>
    <property type="evidence" value="ECO:0007669"/>
    <property type="project" value="InterPro"/>
</dbReference>
<evidence type="ECO:0008006" key="3">
    <source>
        <dbReference type="Google" id="ProtNLM"/>
    </source>
</evidence>
<sequence>MKETRMKKAAAIQYDPDKHNAPVIIASGEGKQAERILALAKEKNIPFQEDAILIEALVKLDIGQEIPPELYQIVAEVLVFVKNLNHQATK</sequence>
<dbReference type="EMBL" id="MJAT01000012">
    <property type="protein sequence ID" value="OEH85796.1"/>
    <property type="molecule type" value="Genomic_DNA"/>
</dbReference>
<protein>
    <recommendedName>
        <fullName evidence="3">FhlB domain-containing protein</fullName>
    </recommendedName>
</protein>
<gene>
    <name evidence="1" type="ORF">BHU72_03170</name>
</gene>
<evidence type="ECO:0000313" key="2">
    <source>
        <dbReference type="Proteomes" id="UP000095255"/>
    </source>
</evidence>
<comment type="caution">
    <text evidence="1">The sequence shown here is derived from an EMBL/GenBank/DDBJ whole genome shotgun (WGS) entry which is preliminary data.</text>
</comment>
<name>A0A1E5L6P6_9FIRM</name>
<reference evidence="1 2" key="1">
    <citation type="submission" date="2016-09" db="EMBL/GenBank/DDBJ databases">
        <title>Desulfuribacillus arsenicus sp. nov., an obligately anaerobic, dissimilatory arsenic- and antimonate-reducing bacterium isolated from anoxic sediments.</title>
        <authorList>
            <person name="Abin C.A."/>
            <person name="Hollibaugh J.T."/>
        </authorList>
    </citation>
    <scope>NUCLEOTIDE SEQUENCE [LARGE SCALE GENOMIC DNA]</scope>
    <source>
        <strain evidence="1 2">MLFW-2</strain>
    </source>
</reference>
<dbReference type="InterPro" id="IPR029025">
    <property type="entry name" value="T3SS_substrate_exporter_C"/>
</dbReference>
<dbReference type="RefSeq" id="WP_069701879.1">
    <property type="nucleotide sequence ID" value="NZ_MJAT01000012.1"/>
</dbReference>
<dbReference type="AlphaFoldDB" id="A0A1E5L6P6"/>
<dbReference type="STRING" id="1390249.BHU72_03170"/>
<dbReference type="SUPFAM" id="SSF160544">
    <property type="entry name" value="EscU C-terminal domain-like"/>
    <property type="match status" value="1"/>
</dbReference>
<dbReference type="Pfam" id="PF01312">
    <property type="entry name" value="Bac_export_2"/>
    <property type="match status" value="1"/>
</dbReference>
<dbReference type="Gene3D" id="3.40.1690.10">
    <property type="entry name" value="secretion proteins EscU"/>
    <property type="match status" value="1"/>
</dbReference>
<organism evidence="1 2">
    <name type="scientific">Desulfuribacillus stibiiarsenatis</name>
    <dbReference type="NCBI Taxonomy" id="1390249"/>
    <lineage>
        <taxon>Bacteria</taxon>
        <taxon>Bacillati</taxon>
        <taxon>Bacillota</taxon>
        <taxon>Desulfuribacillia</taxon>
        <taxon>Desulfuribacillales</taxon>
        <taxon>Desulfuribacillaceae</taxon>
        <taxon>Desulfuribacillus</taxon>
    </lineage>
</organism>
<dbReference type="GO" id="GO:0005886">
    <property type="term" value="C:plasma membrane"/>
    <property type="evidence" value="ECO:0007669"/>
    <property type="project" value="TreeGrafter"/>
</dbReference>
<accession>A0A1E5L6P6</accession>
<dbReference type="InterPro" id="IPR006135">
    <property type="entry name" value="T3SS_substrate_exporter"/>
</dbReference>
<proteinExistence type="predicted"/>